<keyword evidence="3" id="KW-1185">Reference proteome</keyword>
<dbReference type="RefSeq" id="WP_379532623.1">
    <property type="nucleotide sequence ID" value="NZ_JBHSBI010000023.1"/>
</dbReference>
<feature type="domain" description="SsuA/THI5-like" evidence="1">
    <location>
        <begin position="2"/>
        <end position="37"/>
    </location>
</feature>
<comment type="caution">
    <text evidence="2">The sequence shown here is derived from an EMBL/GenBank/DDBJ whole genome shotgun (WGS) entry which is preliminary data.</text>
</comment>
<organism evidence="2 3">
    <name type="scientific">Nonomuraea purpurea</name>
    <dbReference type="NCBI Taxonomy" id="1849276"/>
    <lineage>
        <taxon>Bacteria</taxon>
        <taxon>Bacillati</taxon>
        <taxon>Actinomycetota</taxon>
        <taxon>Actinomycetes</taxon>
        <taxon>Streptosporangiales</taxon>
        <taxon>Streptosporangiaceae</taxon>
        <taxon>Nonomuraea</taxon>
    </lineage>
</organism>
<proteinExistence type="predicted"/>
<name>A0ABV8GIK0_9ACTN</name>
<evidence type="ECO:0000259" key="1">
    <source>
        <dbReference type="Pfam" id="PF09084"/>
    </source>
</evidence>
<sequence>MLVTTTKIAQEQPDLAKRFIAALMKGLVHSIGNPDEAGRILQKNVSAANGRTPGTNARSPS</sequence>
<accession>A0ABV8GIK0</accession>
<gene>
    <name evidence="2" type="ORF">ACFOY2_36210</name>
</gene>
<evidence type="ECO:0000313" key="2">
    <source>
        <dbReference type="EMBL" id="MFC4012724.1"/>
    </source>
</evidence>
<evidence type="ECO:0000313" key="3">
    <source>
        <dbReference type="Proteomes" id="UP001595851"/>
    </source>
</evidence>
<dbReference type="InterPro" id="IPR015168">
    <property type="entry name" value="SsuA/THI5"/>
</dbReference>
<dbReference type="Pfam" id="PF09084">
    <property type="entry name" value="NMT1"/>
    <property type="match status" value="1"/>
</dbReference>
<protein>
    <submittedName>
        <fullName evidence="2">ABC transporter substrate-binding protein</fullName>
    </submittedName>
</protein>
<dbReference type="Proteomes" id="UP001595851">
    <property type="component" value="Unassembled WGS sequence"/>
</dbReference>
<reference evidence="3" key="1">
    <citation type="journal article" date="2019" name="Int. J. Syst. Evol. Microbiol.">
        <title>The Global Catalogue of Microorganisms (GCM) 10K type strain sequencing project: providing services to taxonomists for standard genome sequencing and annotation.</title>
        <authorList>
            <consortium name="The Broad Institute Genomics Platform"/>
            <consortium name="The Broad Institute Genome Sequencing Center for Infectious Disease"/>
            <person name="Wu L."/>
            <person name="Ma J."/>
        </authorList>
    </citation>
    <scope>NUCLEOTIDE SEQUENCE [LARGE SCALE GENOMIC DNA]</scope>
    <source>
        <strain evidence="3">TBRC 1276</strain>
    </source>
</reference>
<dbReference type="EMBL" id="JBHSBI010000023">
    <property type="protein sequence ID" value="MFC4012724.1"/>
    <property type="molecule type" value="Genomic_DNA"/>
</dbReference>
<dbReference type="Gene3D" id="3.40.190.10">
    <property type="entry name" value="Periplasmic binding protein-like II"/>
    <property type="match status" value="1"/>
</dbReference>